<dbReference type="Proteomes" id="UP001602245">
    <property type="component" value="Unassembled WGS sequence"/>
</dbReference>
<organism evidence="1 2">
    <name type="scientific">Paractinoplanes globisporus</name>
    <dbReference type="NCBI Taxonomy" id="113565"/>
    <lineage>
        <taxon>Bacteria</taxon>
        <taxon>Bacillati</taxon>
        <taxon>Actinomycetota</taxon>
        <taxon>Actinomycetes</taxon>
        <taxon>Micromonosporales</taxon>
        <taxon>Micromonosporaceae</taxon>
        <taxon>Paractinoplanes</taxon>
    </lineage>
</organism>
<accession>A0ABW6WTV2</accession>
<sequence>MSAERTTWTAEAVRQLGLTTDIETAGAILGIGRSKAYALAKSGKFPVRVIRVGHSYIVPIPAILELLGV</sequence>
<keyword evidence="2" id="KW-1185">Reference proteome</keyword>
<evidence type="ECO:0000313" key="1">
    <source>
        <dbReference type="EMBL" id="MFF5296704.1"/>
    </source>
</evidence>
<dbReference type="RefSeq" id="WP_020515046.1">
    <property type="nucleotide sequence ID" value="NZ_JBIAZU010000009.1"/>
</dbReference>
<name>A0ABW6WTV2_9ACTN</name>
<reference evidence="1 2" key="1">
    <citation type="submission" date="2024-10" db="EMBL/GenBank/DDBJ databases">
        <title>The Natural Products Discovery Center: Release of the First 8490 Sequenced Strains for Exploring Actinobacteria Biosynthetic Diversity.</title>
        <authorList>
            <person name="Kalkreuter E."/>
            <person name="Kautsar S.A."/>
            <person name="Yang D."/>
            <person name="Bader C.D."/>
            <person name="Teijaro C.N."/>
            <person name="Fluegel L."/>
            <person name="Davis C.M."/>
            <person name="Simpson J.R."/>
            <person name="Lauterbach L."/>
            <person name="Steele A.D."/>
            <person name="Gui C."/>
            <person name="Meng S."/>
            <person name="Li G."/>
            <person name="Viehrig K."/>
            <person name="Ye F."/>
            <person name="Su P."/>
            <person name="Kiefer A.F."/>
            <person name="Nichols A."/>
            <person name="Cepeda A.J."/>
            <person name="Yan W."/>
            <person name="Fan B."/>
            <person name="Jiang Y."/>
            <person name="Adhikari A."/>
            <person name="Zheng C.-J."/>
            <person name="Schuster L."/>
            <person name="Cowan T.M."/>
            <person name="Smanski M.J."/>
            <person name="Chevrette M.G."/>
            <person name="De Carvalho L.P.S."/>
            <person name="Shen B."/>
        </authorList>
    </citation>
    <scope>NUCLEOTIDE SEQUENCE [LARGE SCALE GENOMIC DNA]</scope>
    <source>
        <strain evidence="1 2">NPDC000087</strain>
    </source>
</reference>
<evidence type="ECO:0000313" key="2">
    <source>
        <dbReference type="Proteomes" id="UP001602245"/>
    </source>
</evidence>
<dbReference type="EMBL" id="JBIAZU010000009">
    <property type="protein sequence ID" value="MFF5296704.1"/>
    <property type="molecule type" value="Genomic_DNA"/>
</dbReference>
<comment type="caution">
    <text evidence="1">The sequence shown here is derived from an EMBL/GenBank/DDBJ whole genome shotgun (WGS) entry which is preliminary data.</text>
</comment>
<gene>
    <name evidence="1" type="ORF">ACFY35_45325</name>
</gene>
<dbReference type="GO" id="GO:0003677">
    <property type="term" value="F:DNA binding"/>
    <property type="evidence" value="ECO:0007669"/>
    <property type="project" value="UniProtKB-KW"/>
</dbReference>
<protein>
    <submittedName>
        <fullName evidence="1">DNA-binding protein</fullName>
    </submittedName>
</protein>
<proteinExistence type="predicted"/>
<keyword evidence="1" id="KW-0238">DNA-binding</keyword>